<comment type="caution">
    <text evidence="2">The sequence shown here is derived from an EMBL/GenBank/DDBJ whole genome shotgun (WGS) entry which is preliminary data.</text>
</comment>
<accession>A0A834WRE6</accession>
<protein>
    <submittedName>
        <fullName evidence="2">Retrovirus-related Pol polyprotein from transposon TNT 1-94</fullName>
    </submittedName>
</protein>
<proteinExistence type="predicted"/>
<dbReference type="InterPro" id="IPR025314">
    <property type="entry name" value="DUF4219"/>
</dbReference>
<dbReference type="Pfam" id="PF13961">
    <property type="entry name" value="DUF4219"/>
    <property type="match status" value="1"/>
</dbReference>
<evidence type="ECO:0000313" key="3">
    <source>
        <dbReference type="Proteomes" id="UP000634136"/>
    </source>
</evidence>
<keyword evidence="3" id="KW-1185">Reference proteome</keyword>
<evidence type="ECO:0000313" key="2">
    <source>
        <dbReference type="EMBL" id="KAF7826909.1"/>
    </source>
</evidence>
<dbReference type="AlphaFoldDB" id="A0A834WRE6"/>
<sequence length="97" mass="11055">MASNLATIPPPSFNGENYQTWVVKMKAHLNDLGLWQWVEGERELPALGNNQTLTQIRAPEEEEHELLSKVQPVYESLFVPQPSDFPFGSKQEYSIPD</sequence>
<organism evidence="2 3">
    <name type="scientific">Senna tora</name>
    <dbReference type="NCBI Taxonomy" id="362788"/>
    <lineage>
        <taxon>Eukaryota</taxon>
        <taxon>Viridiplantae</taxon>
        <taxon>Streptophyta</taxon>
        <taxon>Embryophyta</taxon>
        <taxon>Tracheophyta</taxon>
        <taxon>Spermatophyta</taxon>
        <taxon>Magnoliopsida</taxon>
        <taxon>eudicotyledons</taxon>
        <taxon>Gunneridae</taxon>
        <taxon>Pentapetalae</taxon>
        <taxon>rosids</taxon>
        <taxon>fabids</taxon>
        <taxon>Fabales</taxon>
        <taxon>Fabaceae</taxon>
        <taxon>Caesalpinioideae</taxon>
        <taxon>Cassia clade</taxon>
        <taxon>Senna</taxon>
    </lineage>
</organism>
<feature type="domain" description="DUF4219" evidence="1">
    <location>
        <begin position="13"/>
        <end position="39"/>
    </location>
</feature>
<gene>
    <name evidence="2" type="ORF">G2W53_018073</name>
</gene>
<evidence type="ECO:0000259" key="1">
    <source>
        <dbReference type="Pfam" id="PF13961"/>
    </source>
</evidence>
<dbReference type="OrthoDB" id="1931687at2759"/>
<dbReference type="EMBL" id="JAAIUW010000006">
    <property type="protein sequence ID" value="KAF7826909.1"/>
    <property type="molecule type" value="Genomic_DNA"/>
</dbReference>
<reference evidence="2" key="1">
    <citation type="submission" date="2020-09" db="EMBL/GenBank/DDBJ databases">
        <title>Genome-Enabled Discovery of Anthraquinone Biosynthesis in Senna tora.</title>
        <authorList>
            <person name="Kang S.-H."/>
            <person name="Pandey R.P."/>
            <person name="Lee C.-M."/>
            <person name="Sim J.-S."/>
            <person name="Jeong J.-T."/>
            <person name="Choi B.-S."/>
            <person name="Jung M."/>
            <person name="Ginzburg D."/>
            <person name="Zhao K."/>
            <person name="Won S.Y."/>
            <person name="Oh T.-J."/>
            <person name="Yu Y."/>
            <person name="Kim N.-H."/>
            <person name="Lee O.R."/>
            <person name="Lee T.-H."/>
            <person name="Bashyal P."/>
            <person name="Kim T.-S."/>
            <person name="Lee W.-H."/>
            <person name="Kawkins C."/>
            <person name="Kim C.-K."/>
            <person name="Kim J.S."/>
            <person name="Ahn B.O."/>
            <person name="Rhee S.Y."/>
            <person name="Sohng J.K."/>
        </authorList>
    </citation>
    <scope>NUCLEOTIDE SEQUENCE</scope>
    <source>
        <tissue evidence="2">Leaf</tissue>
    </source>
</reference>
<dbReference type="Proteomes" id="UP000634136">
    <property type="component" value="Unassembled WGS sequence"/>
</dbReference>
<name>A0A834WRE6_9FABA</name>